<evidence type="ECO:0000313" key="2">
    <source>
        <dbReference type="Proteomes" id="UP000789508"/>
    </source>
</evidence>
<keyword evidence="2" id="KW-1185">Reference proteome</keyword>
<reference evidence="1" key="1">
    <citation type="submission" date="2021-06" db="EMBL/GenBank/DDBJ databases">
        <authorList>
            <person name="Kallberg Y."/>
            <person name="Tangrot J."/>
            <person name="Rosling A."/>
        </authorList>
    </citation>
    <scope>NUCLEOTIDE SEQUENCE</scope>
    <source>
        <strain evidence="1">FL130A</strain>
    </source>
</reference>
<proteinExistence type="predicted"/>
<protein>
    <submittedName>
        <fullName evidence="1">13370_t:CDS:1</fullName>
    </submittedName>
</protein>
<name>A0A9N8YVX0_9GLOM</name>
<sequence>MDEGCLRDGHFFTTFMKNKVLRVYDPPPTLREERFYLENSENDKSSILNQPPFRMPIQGKDLIQKGAIAKDPTFKVDLCDRNWNTSSNSGTHYSGCHSPRFFHKQTLADYAIFYASKT</sequence>
<evidence type="ECO:0000313" key="1">
    <source>
        <dbReference type="EMBL" id="CAG8452916.1"/>
    </source>
</evidence>
<dbReference type="AlphaFoldDB" id="A0A9N8YVX0"/>
<gene>
    <name evidence="1" type="ORF">ALEPTO_LOCUS1114</name>
</gene>
<comment type="caution">
    <text evidence="1">The sequence shown here is derived from an EMBL/GenBank/DDBJ whole genome shotgun (WGS) entry which is preliminary data.</text>
</comment>
<organism evidence="1 2">
    <name type="scientific">Ambispora leptoticha</name>
    <dbReference type="NCBI Taxonomy" id="144679"/>
    <lineage>
        <taxon>Eukaryota</taxon>
        <taxon>Fungi</taxon>
        <taxon>Fungi incertae sedis</taxon>
        <taxon>Mucoromycota</taxon>
        <taxon>Glomeromycotina</taxon>
        <taxon>Glomeromycetes</taxon>
        <taxon>Archaeosporales</taxon>
        <taxon>Ambisporaceae</taxon>
        <taxon>Ambispora</taxon>
    </lineage>
</organism>
<dbReference type="EMBL" id="CAJVPS010000106">
    <property type="protein sequence ID" value="CAG8452916.1"/>
    <property type="molecule type" value="Genomic_DNA"/>
</dbReference>
<accession>A0A9N8YVX0</accession>
<dbReference type="Proteomes" id="UP000789508">
    <property type="component" value="Unassembled WGS sequence"/>
</dbReference>